<dbReference type="InterPro" id="IPR013105">
    <property type="entry name" value="TPR_2"/>
</dbReference>
<dbReference type="SMART" id="SM00028">
    <property type="entry name" value="TPR"/>
    <property type="match status" value="6"/>
</dbReference>
<protein>
    <submittedName>
        <fullName evidence="4">Uncharacterized protein</fullName>
    </submittedName>
</protein>
<evidence type="ECO:0000256" key="1">
    <source>
        <dbReference type="ARBA" id="ARBA00022737"/>
    </source>
</evidence>
<dbReference type="Pfam" id="PF07719">
    <property type="entry name" value="TPR_2"/>
    <property type="match status" value="1"/>
</dbReference>
<feature type="repeat" description="TPR" evidence="3">
    <location>
        <begin position="14"/>
        <end position="47"/>
    </location>
</feature>
<feature type="repeat" description="TPR" evidence="3">
    <location>
        <begin position="136"/>
        <end position="169"/>
    </location>
</feature>
<gene>
    <name evidence="4" type="ORF">CLAU1311_LOCUS3899</name>
</gene>
<dbReference type="GO" id="GO:0051879">
    <property type="term" value="F:Hsp90 protein binding"/>
    <property type="evidence" value="ECO:0007669"/>
    <property type="project" value="TreeGrafter"/>
</dbReference>
<evidence type="ECO:0000256" key="2">
    <source>
        <dbReference type="ARBA" id="ARBA00022803"/>
    </source>
</evidence>
<keyword evidence="1" id="KW-0677">Repeat</keyword>
<dbReference type="PANTHER" id="PTHR22904">
    <property type="entry name" value="TPR REPEAT CONTAINING PROTEIN"/>
    <property type="match status" value="1"/>
</dbReference>
<name>A0A7S2Z2P8_9CHLO</name>
<organism evidence="4">
    <name type="scientific">Chloropicon laureae</name>
    <dbReference type="NCBI Taxonomy" id="464258"/>
    <lineage>
        <taxon>Eukaryota</taxon>
        <taxon>Viridiplantae</taxon>
        <taxon>Chlorophyta</taxon>
        <taxon>Chloropicophyceae</taxon>
        <taxon>Chloropicales</taxon>
        <taxon>Chloropicaceae</taxon>
        <taxon>Chloropicon</taxon>
    </lineage>
</organism>
<dbReference type="Pfam" id="PF13176">
    <property type="entry name" value="TPR_7"/>
    <property type="match status" value="1"/>
</dbReference>
<dbReference type="InterPro" id="IPR011990">
    <property type="entry name" value="TPR-like_helical_dom_sf"/>
</dbReference>
<sequence>MASTVEAEARERKAQRLKERGNSFYVRHQLTQAIDWYTQALEANPKAYDVYTNRAAAYAALKMWDEGLADAKAAVKLNPAWLKGYWRQGMCHVELKQYREAVAAFERARELNPSSEQVLGELKKCRERLALMPETAGEAKRQGNQCFKRGAYDEALRLYKEALKLAEQESAGDGTAAAEIKATVLVNAAEAYRQLGEYEKVIEQCDLAIGLKEGRAGEGGGAASWLLKAHLRRALASEKLERYGPAQRDFRAVIERDPTNHIASSGLIRCARGK</sequence>
<dbReference type="Pfam" id="PF13414">
    <property type="entry name" value="TPR_11"/>
    <property type="match status" value="1"/>
</dbReference>
<dbReference type="Gene3D" id="1.25.40.10">
    <property type="entry name" value="Tetratricopeptide repeat domain"/>
    <property type="match status" value="2"/>
</dbReference>
<proteinExistence type="predicted"/>
<dbReference type="EMBL" id="HBHU01006027">
    <property type="protein sequence ID" value="CAE0018104.1"/>
    <property type="molecule type" value="Transcribed_RNA"/>
</dbReference>
<evidence type="ECO:0000313" key="4">
    <source>
        <dbReference type="EMBL" id="CAE0018104.1"/>
    </source>
</evidence>
<feature type="repeat" description="TPR" evidence="3">
    <location>
        <begin position="82"/>
        <end position="115"/>
    </location>
</feature>
<accession>A0A7S2Z2P8</accession>
<dbReference type="PANTHER" id="PTHR22904:SF533">
    <property type="entry name" value="HSP70-HSP90 ORGANIZING PROTEIN 3"/>
    <property type="match status" value="1"/>
</dbReference>
<dbReference type="AlphaFoldDB" id="A0A7S2Z2P8"/>
<evidence type="ECO:0000256" key="3">
    <source>
        <dbReference type="PROSITE-ProRule" id="PRU00339"/>
    </source>
</evidence>
<reference evidence="4" key="1">
    <citation type="submission" date="2021-01" db="EMBL/GenBank/DDBJ databases">
        <authorList>
            <person name="Corre E."/>
            <person name="Pelletier E."/>
            <person name="Niang G."/>
            <person name="Scheremetjew M."/>
            <person name="Finn R."/>
            <person name="Kale V."/>
            <person name="Holt S."/>
            <person name="Cochrane G."/>
            <person name="Meng A."/>
            <person name="Brown T."/>
            <person name="Cohen L."/>
        </authorList>
    </citation>
    <scope>NUCLEOTIDE SEQUENCE</scope>
    <source>
        <strain evidence="4">RCC856</strain>
    </source>
</reference>
<dbReference type="SUPFAM" id="SSF48452">
    <property type="entry name" value="TPR-like"/>
    <property type="match status" value="2"/>
</dbReference>
<keyword evidence="2 3" id="KW-0802">TPR repeat</keyword>
<dbReference type="InterPro" id="IPR019734">
    <property type="entry name" value="TPR_rpt"/>
</dbReference>
<dbReference type="Pfam" id="PF13181">
    <property type="entry name" value="TPR_8"/>
    <property type="match status" value="2"/>
</dbReference>
<dbReference type="PROSITE" id="PS50005">
    <property type="entry name" value="TPR"/>
    <property type="match status" value="3"/>
</dbReference>